<dbReference type="EMBL" id="NKJJ02000005">
    <property type="protein sequence ID" value="TPR06925.1"/>
    <property type="molecule type" value="Genomic_DNA"/>
</dbReference>
<feature type="compositionally biased region" description="Basic and acidic residues" evidence="6">
    <location>
        <begin position="660"/>
        <end position="672"/>
    </location>
</feature>
<feature type="compositionally biased region" description="Low complexity" evidence="6">
    <location>
        <begin position="53"/>
        <end position="67"/>
    </location>
</feature>
<dbReference type="FunFam" id="3.30.760.10:FF:000015">
    <property type="entry name" value="Translation initiation factor eIF4E3, putative"/>
    <property type="match status" value="1"/>
</dbReference>
<dbReference type="InterPro" id="IPR051947">
    <property type="entry name" value="Sentrin-specific_protease"/>
</dbReference>
<evidence type="ECO:0000256" key="3">
    <source>
        <dbReference type="ARBA" id="ARBA00022670"/>
    </source>
</evidence>
<dbReference type="PROSITE" id="PS00813">
    <property type="entry name" value="IF4E"/>
    <property type="match status" value="1"/>
</dbReference>
<evidence type="ECO:0000256" key="5">
    <source>
        <dbReference type="ARBA" id="ARBA00022801"/>
    </source>
</evidence>
<evidence type="ECO:0000259" key="7">
    <source>
        <dbReference type="PROSITE" id="PS50600"/>
    </source>
</evidence>
<keyword evidence="4" id="KW-0833">Ubl conjugation pathway</keyword>
<feature type="compositionally biased region" description="Basic residues" evidence="6">
    <location>
        <begin position="1248"/>
        <end position="1258"/>
    </location>
</feature>
<dbReference type="GO" id="GO:0016926">
    <property type="term" value="P:protein desumoylation"/>
    <property type="evidence" value="ECO:0007669"/>
    <property type="project" value="TreeGrafter"/>
</dbReference>
<feature type="compositionally biased region" description="Basic and acidic residues" evidence="6">
    <location>
        <begin position="500"/>
        <end position="522"/>
    </location>
</feature>
<dbReference type="InterPro" id="IPR038765">
    <property type="entry name" value="Papain-like_cys_pep_sf"/>
</dbReference>
<name>A0A505IFK1_ASPNG</name>
<keyword evidence="3" id="KW-0645">Protease</keyword>
<evidence type="ECO:0000313" key="8">
    <source>
        <dbReference type="EMBL" id="TPR06925.1"/>
    </source>
</evidence>
<dbReference type="Gene3D" id="3.30.760.10">
    <property type="entry name" value="RNA Cap, Translation Initiation Factor Eif4e"/>
    <property type="match status" value="1"/>
</dbReference>
<feature type="region of interest" description="Disordered" evidence="6">
    <location>
        <begin position="81"/>
        <end position="117"/>
    </location>
</feature>
<comment type="similarity">
    <text evidence="1">Belongs to the peptidase C48 family.</text>
</comment>
<evidence type="ECO:0000256" key="4">
    <source>
        <dbReference type="ARBA" id="ARBA00022786"/>
    </source>
</evidence>
<dbReference type="Gene3D" id="3.40.395.10">
    <property type="entry name" value="Adenoviral Proteinase, Chain A"/>
    <property type="match status" value="1"/>
</dbReference>
<comment type="caution">
    <text evidence="8">The sequence shown here is derived from an EMBL/GenBank/DDBJ whole genome shotgun (WGS) entry which is preliminary data.</text>
</comment>
<dbReference type="PANTHER" id="PTHR46896:SF3">
    <property type="entry name" value="FI06413P-RELATED"/>
    <property type="match status" value="1"/>
</dbReference>
<dbReference type="PANTHER" id="PTHR46896">
    <property type="entry name" value="SENTRIN-SPECIFIC PROTEASE"/>
    <property type="match status" value="1"/>
</dbReference>
<feature type="compositionally biased region" description="Polar residues" evidence="6">
    <location>
        <begin position="1219"/>
        <end position="1233"/>
    </location>
</feature>
<feature type="domain" description="Ubiquitin-like protease family profile" evidence="7">
    <location>
        <begin position="1014"/>
        <end position="1334"/>
    </location>
</feature>
<feature type="region of interest" description="Disordered" evidence="6">
    <location>
        <begin position="660"/>
        <end position="699"/>
    </location>
</feature>
<dbReference type="GO" id="GO:0003743">
    <property type="term" value="F:translation initiation factor activity"/>
    <property type="evidence" value="ECO:0007669"/>
    <property type="project" value="InterPro"/>
</dbReference>
<accession>A0A505IFK1</accession>
<dbReference type="GO" id="GO:0005737">
    <property type="term" value="C:cytoplasm"/>
    <property type="evidence" value="ECO:0007669"/>
    <property type="project" value="InterPro"/>
</dbReference>
<dbReference type="VEuPathDB" id="FungiDB:ASPNIDRAFT2_1163108"/>
<feature type="compositionally biased region" description="Polar residues" evidence="6">
    <location>
        <begin position="1"/>
        <end position="22"/>
    </location>
</feature>
<dbReference type="Pfam" id="PF01652">
    <property type="entry name" value="IF4E"/>
    <property type="match status" value="1"/>
</dbReference>
<dbReference type="VEuPathDB" id="FungiDB:ATCC64974_8810"/>
<evidence type="ECO:0000313" key="9">
    <source>
        <dbReference type="Proteomes" id="UP000197666"/>
    </source>
</evidence>
<feature type="region of interest" description="Disordered" evidence="6">
    <location>
        <begin position="859"/>
        <end position="974"/>
    </location>
</feature>
<dbReference type="GO" id="GO:0003723">
    <property type="term" value="F:RNA binding"/>
    <property type="evidence" value="ECO:0007669"/>
    <property type="project" value="InterPro"/>
</dbReference>
<dbReference type="VEuPathDB" id="FungiDB:M747DRAFT_345926"/>
<keyword evidence="2" id="KW-0597">Phosphoprotein</keyword>
<dbReference type="GO" id="GO:0070139">
    <property type="term" value="F:SUMO-specific endopeptidase activity"/>
    <property type="evidence" value="ECO:0007669"/>
    <property type="project" value="TreeGrafter"/>
</dbReference>
<dbReference type="InterPro" id="IPR023398">
    <property type="entry name" value="TIF_eIF4e-like"/>
</dbReference>
<feature type="compositionally biased region" description="Basic residues" evidence="6">
    <location>
        <begin position="722"/>
        <end position="731"/>
    </location>
</feature>
<dbReference type="InterPro" id="IPR001040">
    <property type="entry name" value="TIF_eIF_4E"/>
</dbReference>
<dbReference type="SUPFAM" id="SSF55418">
    <property type="entry name" value="eIF4e-like"/>
    <property type="match status" value="1"/>
</dbReference>
<feature type="compositionally biased region" description="Basic residues" evidence="6">
    <location>
        <begin position="545"/>
        <end position="554"/>
    </location>
</feature>
<protein>
    <submittedName>
        <fullName evidence="8">Methylenetetrahydrofolate reductase family protein</fullName>
    </submittedName>
</protein>
<feature type="region of interest" description="Disordered" evidence="6">
    <location>
        <begin position="296"/>
        <end position="358"/>
    </location>
</feature>
<dbReference type="Proteomes" id="UP000197666">
    <property type="component" value="Unassembled WGS sequence"/>
</dbReference>
<feature type="compositionally biased region" description="Basic and acidic residues" evidence="6">
    <location>
        <begin position="1517"/>
        <end position="1527"/>
    </location>
</feature>
<dbReference type="InterPro" id="IPR019770">
    <property type="entry name" value="TIF_eIF_4E_CS"/>
</dbReference>
<gene>
    <name evidence="8" type="ORF">CAN33_0025010</name>
</gene>
<dbReference type="GO" id="GO:0006508">
    <property type="term" value="P:proteolysis"/>
    <property type="evidence" value="ECO:0007669"/>
    <property type="project" value="UniProtKB-KW"/>
</dbReference>
<dbReference type="VEuPathDB" id="FungiDB:ATCC64974_8800"/>
<dbReference type="VEuPathDB" id="FungiDB:An09g05400"/>
<dbReference type="Pfam" id="PF02902">
    <property type="entry name" value="Peptidase_C48"/>
    <property type="match status" value="2"/>
</dbReference>
<feature type="region of interest" description="Disordered" evidence="6">
    <location>
        <begin position="376"/>
        <end position="625"/>
    </location>
</feature>
<organism evidence="8 9">
    <name type="scientific">Aspergillus niger</name>
    <dbReference type="NCBI Taxonomy" id="5061"/>
    <lineage>
        <taxon>Eukaryota</taxon>
        <taxon>Fungi</taxon>
        <taxon>Dikarya</taxon>
        <taxon>Ascomycota</taxon>
        <taxon>Pezizomycotina</taxon>
        <taxon>Eurotiomycetes</taxon>
        <taxon>Eurotiomycetidae</taxon>
        <taxon>Eurotiales</taxon>
        <taxon>Aspergillaceae</taxon>
        <taxon>Aspergillus</taxon>
        <taxon>Aspergillus subgen. Circumdati</taxon>
    </lineage>
</organism>
<feature type="region of interest" description="Disordered" evidence="6">
    <location>
        <begin position="1411"/>
        <end position="1548"/>
    </location>
</feature>
<reference evidence="9" key="1">
    <citation type="submission" date="2018-10" db="EMBL/GenBank/DDBJ databases">
        <title>FDA dAtabase for Regulatory Grade micrObial Sequences (FDA-ARGOS): Supporting development and validation of Infectious Disease Dx tests.</title>
        <authorList>
            <person name="Kerrigan L."/>
            <person name="Tallon L."/>
            <person name="Sadzewicz L."/>
            <person name="Sengamalay N."/>
            <person name="Ott S."/>
            <person name="Godinez A."/>
            <person name="Nagaraj S."/>
            <person name="Vavikolanu K."/>
            <person name="Nadendla S."/>
            <person name="George J."/>
            <person name="Sichtig H."/>
        </authorList>
    </citation>
    <scope>NUCLEOTIDE SEQUENCE [LARGE SCALE GENOMIC DNA]</scope>
    <source>
        <strain evidence="9">FDAARGOS_311</strain>
    </source>
</reference>
<evidence type="ECO:0000256" key="6">
    <source>
        <dbReference type="SAM" id="MobiDB-lite"/>
    </source>
</evidence>
<feature type="compositionally biased region" description="Basic and acidic residues" evidence="6">
    <location>
        <begin position="879"/>
        <end position="900"/>
    </location>
</feature>
<feature type="compositionally biased region" description="Basic and acidic residues" evidence="6">
    <location>
        <begin position="1429"/>
        <end position="1444"/>
    </location>
</feature>
<feature type="compositionally biased region" description="Basic and acidic residues" evidence="6">
    <location>
        <begin position="1188"/>
        <end position="1198"/>
    </location>
</feature>
<sequence length="1548" mass="171537">MDNANLWTRRSNTSKLSLSMTGTDGARVELPRATKRFGPDSSHGGRSNPFNALSPLSGGVSSPSTNASSAFGLGSGAFASFGTPKTPGAPSDLKTPGEKRENPVDQVSAAEAGKPKGAALTLKEHPLKSTWIIWYRPPTPKYSDYEKSTAPLASISSVESFWSIYSHLKRPSLLPTVSDYHIFKKGIRPVWEDEANKRGGKWVVRLKKGVADRYWEDLLLAMIGDQFAEASDEVCGAVLSVRSGEDVLNVWTRIDGGRNIKIRETIKRLLNFPADTNIVWKSHDDSIAQRSAIDQARQEKAAGNADFLSGRTSSRPLSSPQTSPDPAPPSDATSDHIQRTETSGAWNPGSPVEYGSLHTSLDSLHPVTTAFSNAEGLRHPYEHRPVRPQYRQTVPRSESGMRRLSGDAAHAKSRQRSEAYDELRLFPPNKWNDPGGIPIVPGQTKSNKPKSPFRPVDTISKGRDSGPVHAQGKPSRLRNSQPGNITGYAGSERPNKRRRQDTLDSSHGKFTKPSDNDVEHPAQDAPRIAGHPPRMSPTLSQSSGKQKKQRNNRRSKVDEYRSTENIVRPSRIQPSPKRGPLPSFGAPSDDDRDERFTKNATKERRRNNSFISDIGSGAKQERPSKHEILESVEIINAKSQDTAKKTKMGLFLHDPEIAAKSRRRVSESRESPDELQGAVTVRPPPAQIGGKRAEPGSQSMTDLEHLSRDIKPTIFEASGGSKKGKRKNKKTKASEMSNQRSFRANLVRTGPIEQQASDGKTIEVHIDMTKRTIALCHETDSENVFEAPLSRVRQILKAEPPSSKVRLMLSKTSELDNRIDIEFMSSTVREEFCCLLGEVDVRDKSSEWMDKAFNKAQREIKQSTNGLKRPSSEGSPEQVPDKQREATKRVKLTDNLRDENGVAAGRQPSPPDAASRECANPSLTAPKPNKTPPSQPKTSPSRVSKSATDPGVEIPVKKSASSITTRAMSRLPSAATTVVCDDSDDENTQQPLPAVNTEKWHKPLVYPLVGKKKAEVDVYDLERLRENEFLNDNLIGFYIRFLQDHLERTNSEAAKRVYFFNSFFHDTLMNVPRGKRGINYEGVQKWTRTVDIFSHDYVVVPINESAHWYVAIICNLPSLQGIVQEGLDSNKPTQGEEESSGPPDSQVQEIPETPEPEVTTNKGKEHKHSNGSDSTRAELARQPLETMKIADRTEDKPVESPAADQEWPELDGSPEGPSKTLSSLTEKATTPEQLDTKEAPQLPEPSAKPRKQKAKRAGPRYDVCQPIIITFDSLNVPRSPTISSLREYLYEEAKSKKGIEIDKGLIKGMRAREIPLQPNYSDCGLYLLAYLEKFVQDPDAFVRKLLRKEMDPKSDWPPLKSGLLRRRLRKFLDMLYDEQEQLKSHKISDTDTMVNKKPVCYLLGNPVLEDAESESKRSPRHGKASPNNSEDHASAVNSERHSKAAVETGSDQERSQKTSRSPVVDAKQSRHHEAPAEQDVVLVPDSQPEAASSKGTSKPAKTRRQSPVSETQPRPVVDVKKNAREGNDPDDAVSVVAVETQVRGTPTR</sequence>
<feature type="compositionally biased region" description="Basic and acidic residues" evidence="6">
    <location>
        <begin position="593"/>
        <end position="602"/>
    </location>
</feature>
<evidence type="ECO:0000256" key="1">
    <source>
        <dbReference type="ARBA" id="ARBA00005234"/>
    </source>
</evidence>
<dbReference type="VEuPathDB" id="FungiDB:An12g01330"/>
<dbReference type="GO" id="GO:0005634">
    <property type="term" value="C:nucleus"/>
    <property type="evidence" value="ECO:0007669"/>
    <property type="project" value="TreeGrafter"/>
</dbReference>
<feature type="region of interest" description="Disordered" evidence="6">
    <location>
        <begin position="713"/>
        <end position="740"/>
    </location>
</feature>
<feature type="compositionally biased region" description="Basic and acidic residues" evidence="6">
    <location>
        <begin position="415"/>
        <end position="424"/>
    </location>
</feature>
<feature type="region of interest" description="Disordered" evidence="6">
    <location>
        <begin position="1"/>
        <end position="67"/>
    </location>
</feature>
<keyword evidence="5" id="KW-0378">Hydrolase</keyword>
<dbReference type="VEuPathDB" id="FungiDB:ASPNIDRAFT2_1114993"/>
<dbReference type="PROSITE" id="PS50600">
    <property type="entry name" value="ULP_PROTEASE"/>
    <property type="match status" value="1"/>
</dbReference>
<evidence type="ECO:0000256" key="2">
    <source>
        <dbReference type="ARBA" id="ARBA00022553"/>
    </source>
</evidence>
<proteinExistence type="inferred from homology"/>
<feature type="region of interest" description="Disordered" evidence="6">
    <location>
        <begin position="1126"/>
        <end position="1258"/>
    </location>
</feature>
<feature type="compositionally biased region" description="Basic and acidic residues" evidence="6">
    <location>
        <begin position="376"/>
        <end position="385"/>
    </location>
</feature>
<dbReference type="SUPFAM" id="SSF54001">
    <property type="entry name" value="Cysteine proteinases"/>
    <property type="match status" value="1"/>
</dbReference>
<dbReference type="InterPro" id="IPR003653">
    <property type="entry name" value="Peptidase_C48_C"/>
</dbReference>
<dbReference type="VEuPathDB" id="FungiDB:M747DRAFT_295473"/>